<dbReference type="Proteomes" id="UP000245207">
    <property type="component" value="Unassembled WGS sequence"/>
</dbReference>
<evidence type="ECO:0000313" key="2">
    <source>
        <dbReference type="Proteomes" id="UP000245207"/>
    </source>
</evidence>
<dbReference type="EMBL" id="PKPP01006955">
    <property type="protein sequence ID" value="PWA54826.1"/>
    <property type="molecule type" value="Genomic_DNA"/>
</dbReference>
<organism evidence="1 2">
    <name type="scientific">Artemisia annua</name>
    <name type="common">Sweet wormwood</name>
    <dbReference type="NCBI Taxonomy" id="35608"/>
    <lineage>
        <taxon>Eukaryota</taxon>
        <taxon>Viridiplantae</taxon>
        <taxon>Streptophyta</taxon>
        <taxon>Embryophyta</taxon>
        <taxon>Tracheophyta</taxon>
        <taxon>Spermatophyta</taxon>
        <taxon>Magnoliopsida</taxon>
        <taxon>eudicotyledons</taxon>
        <taxon>Gunneridae</taxon>
        <taxon>Pentapetalae</taxon>
        <taxon>asterids</taxon>
        <taxon>campanulids</taxon>
        <taxon>Asterales</taxon>
        <taxon>Asteraceae</taxon>
        <taxon>Asteroideae</taxon>
        <taxon>Anthemideae</taxon>
        <taxon>Artemisiinae</taxon>
        <taxon>Artemisia</taxon>
    </lineage>
</organism>
<dbReference type="InterPro" id="IPR024709">
    <property type="entry name" value="FucosylTrfase_pln"/>
</dbReference>
<accession>A0A2U1M0N9</accession>
<protein>
    <submittedName>
        <fullName evidence="1">Uncharacterized protein</fullName>
    </submittedName>
</protein>
<sequence>MFKGLEGCCKWGYKLMHGVEACHSRYVKGLKLCFIWLHQIHPSITTSCTILSLCKVCFMLKRMGFDRNSIYQASRYKYNSERYMPALLEMLPLLQSKDMLASPDELAQYQV</sequence>
<proteinExistence type="predicted"/>
<gene>
    <name evidence="1" type="ORF">CTI12_AA308370</name>
</gene>
<reference evidence="1 2" key="1">
    <citation type="journal article" date="2018" name="Mol. Plant">
        <title>The genome of Artemisia annua provides insight into the evolution of Asteraceae family and artemisinin biosynthesis.</title>
        <authorList>
            <person name="Shen Q."/>
            <person name="Zhang L."/>
            <person name="Liao Z."/>
            <person name="Wang S."/>
            <person name="Yan T."/>
            <person name="Shi P."/>
            <person name="Liu M."/>
            <person name="Fu X."/>
            <person name="Pan Q."/>
            <person name="Wang Y."/>
            <person name="Lv Z."/>
            <person name="Lu X."/>
            <person name="Zhang F."/>
            <person name="Jiang W."/>
            <person name="Ma Y."/>
            <person name="Chen M."/>
            <person name="Hao X."/>
            <person name="Li L."/>
            <person name="Tang Y."/>
            <person name="Lv G."/>
            <person name="Zhou Y."/>
            <person name="Sun X."/>
            <person name="Brodelius P.E."/>
            <person name="Rose J.K.C."/>
            <person name="Tang K."/>
        </authorList>
    </citation>
    <scope>NUCLEOTIDE SEQUENCE [LARGE SCALE GENOMIC DNA]</scope>
    <source>
        <strain evidence="2">cv. Huhao1</strain>
        <tissue evidence="1">Leaf</tissue>
    </source>
</reference>
<dbReference type="PANTHER" id="PTHR31288">
    <property type="entry name" value="O-FUCOSYLTRANSFERASE FAMILY PROTEIN"/>
    <property type="match status" value="1"/>
</dbReference>
<dbReference type="OrthoDB" id="1892656at2759"/>
<dbReference type="STRING" id="35608.A0A2U1M0N9"/>
<dbReference type="AlphaFoldDB" id="A0A2U1M0N9"/>
<evidence type="ECO:0000313" key="1">
    <source>
        <dbReference type="EMBL" id="PWA54826.1"/>
    </source>
</evidence>
<keyword evidence="2" id="KW-1185">Reference proteome</keyword>
<dbReference type="PANTHER" id="PTHR31288:SF10">
    <property type="entry name" value="PROTEIN ESMERALDA 1"/>
    <property type="match status" value="1"/>
</dbReference>
<name>A0A2U1M0N9_ARTAN</name>
<comment type="caution">
    <text evidence="1">The sequence shown here is derived from an EMBL/GenBank/DDBJ whole genome shotgun (WGS) entry which is preliminary data.</text>
</comment>